<proteinExistence type="predicted"/>
<dbReference type="InterPro" id="IPR029039">
    <property type="entry name" value="Flavoprotein-like_sf"/>
</dbReference>
<dbReference type="PANTHER" id="PTHR30543:SF21">
    <property type="entry name" value="NAD(P)H-DEPENDENT FMN REDUCTASE LOT6"/>
    <property type="match status" value="1"/>
</dbReference>
<organism evidence="2 3">
    <name type="scientific">Flammeovirga kamogawensis</name>
    <dbReference type="NCBI Taxonomy" id="373891"/>
    <lineage>
        <taxon>Bacteria</taxon>
        <taxon>Pseudomonadati</taxon>
        <taxon>Bacteroidota</taxon>
        <taxon>Cytophagia</taxon>
        <taxon>Cytophagales</taxon>
        <taxon>Flammeovirgaceae</taxon>
        <taxon>Flammeovirga</taxon>
    </lineage>
</organism>
<protein>
    <submittedName>
        <fullName evidence="2">NAD(P)H-dependent oxidoreductase</fullName>
    </submittedName>
</protein>
<reference evidence="2 3" key="1">
    <citation type="submission" date="2021-05" db="EMBL/GenBank/DDBJ databases">
        <title>Comparative genomic studies on the polysaccharide-degrading batcterial strains of the Flammeovirga genus.</title>
        <authorList>
            <person name="Zewei F."/>
            <person name="Zheng Z."/>
            <person name="Yu L."/>
            <person name="Ruyue G."/>
            <person name="Yanhong M."/>
            <person name="Yuanyuan C."/>
            <person name="Jingyan G."/>
            <person name="Wenjun H."/>
        </authorList>
    </citation>
    <scope>NUCLEOTIDE SEQUENCE [LARGE SCALE GENOMIC DNA]</scope>
    <source>
        <strain evidence="2 3">YS10</strain>
    </source>
</reference>
<sequence length="183" mass="20003">MKKILVFGATNSKKSINKQLAEWAGGQLENVSVSTLDLNDYEMPIYSIDIEEESGIPKQVEAFKEEISKADGIIISFAEHNGNYTVAYKNIFDWVSRSTREVYQNKPLLILSSSPGPGGAKSVLNIASSSLPYAAADVKGSFSLPSFHANFTVEEGISDNALNEQFKSELNKFESAVLITESV</sequence>
<keyword evidence="3" id="KW-1185">Reference proteome</keyword>
<feature type="domain" description="NADPH-dependent FMN reductase-like" evidence="1">
    <location>
        <begin position="3"/>
        <end position="144"/>
    </location>
</feature>
<gene>
    <name evidence="2" type="ORF">KM029_17895</name>
</gene>
<evidence type="ECO:0000313" key="2">
    <source>
        <dbReference type="EMBL" id="QWG07151.1"/>
    </source>
</evidence>
<dbReference type="Proteomes" id="UP000682802">
    <property type="component" value="Chromosome 1"/>
</dbReference>
<dbReference type="EMBL" id="CP076128">
    <property type="protein sequence ID" value="QWG07151.1"/>
    <property type="molecule type" value="Genomic_DNA"/>
</dbReference>
<dbReference type="PANTHER" id="PTHR30543">
    <property type="entry name" value="CHROMATE REDUCTASE"/>
    <property type="match status" value="1"/>
</dbReference>
<dbReference type="RefSeq" id="WP_144074552.1">
    <property type="nucleotide sequence ID" value="NZ_CP076128.1"/>
</dbReference>
<evidence type="ECO:0000313" key="3">
    <source>
        <dbReference type="Proteomes" id="UP000682802"/>
    </source>
</evidence>
<dbReference type="SUPFAM" id="SSF52218">
    <property type="entry name" value="Flavoproteins"/>
    <property type="match status" value="1"/>
</dbReference>
<dbReference type="Pfam" id="PF03358">
    <property type="entry name" value="FMN_red"/>
    <property type="match status" value="1"/>
</dbReference>
<accession>A0ABX8GUF0</accession>
<dbReference type="InterPro" id="IPR050712">
    <property type="entry name" value="NAD(P)H-dep_reductase"/>
</dbReference>
<dbReference type="Gene3D" id="3.40.50.360">
    <property type="match status" value="1"/>
</dbReference>
<name>A0ABX8GUF0_9BACT</name>
<dbReference type="InterPro" id="IPR005025">
    <property type="entry name" value="FMN_Rdtase-like_dom"/>
</dbReference>
<evidence type="ECO:0000259" key="1">
    <source>
        <dbReference type="Pfam" id="PF03358"/>
    </source>
</evidence>